<dbReference type="CDD" id="cd04301">
    <property type="entry name" value="NAT_SF"/>
    <property type="match status" value="1"/>
</dbReference>
<proteinExistence type="predicted"/>
<keyword evidence="2" id="KW-0808">Transferase</keyword>
<feature type="domain" description="N-acetyltransferase" evidence="1">
    <location>
        <begin position="1"/>
        <end position="144"/>
    </location>
</feature>
<evidence type="ECO:0000313" key="3">
    <source>
        <dbReference type="Proteomes" id="UP000295124"/>
    </source>
</evidence>
<keyword evidence="3" id="KW-1185">Reference proteome</keyword>
<dbReference type="SUPFAM" id="SSF55729">
    <property type="entry name" value="Acyl-CoA N-acyltransferases (Nat)"/>
    <property type="match status" value="1"/>
</dbReference>
<dbReference type="Gene3D" id="3.40.630.30">
    <property type="match status" value="1"/>
</dbReference>
<dbReference type="InterPro" id="IPR016181">
    <property type="entry name" value="Acyl_CoA_acyltransferase"/>
</dbReference>
<dbReference type="Pfam" id="PF13302">
    <property type="entry name" value="Acetyltransf_3"/>
    <property type="match status" value="1"/>
</dbReference>
<dbReference type="AlphaFoldDB" id="A0A4R4ZVJ6"/>
<protein>
    <submittedName>
        <fullName evidence="2">N-acetyltransferase</fullName>
    </submittedName>
</protein>
<dbReference type="Proteomes" id="UP000295124">
    <property type="component" value="Unassembled WGS sequence"/>
</dbReference>
<comment type="caution">
    <text evidence="2">The sequence shown here is derived from an EMBL/GenBank/DDBJ whole genome shotgun (WGS) entry which is preliminary data.</text>
</comment>
<dbReference type="EMBL" id="SMKX01000009">
    <property type="protein sequence ID" value="TDD62059.1"/>
    <property type="molecule type" value="Genomic_DNA"/>
</dbReference>
<accession>A0A4R4ZVJ6</accession>
<dbReference type="GO" id="GO:0016747">
    <property type="term" value="F:acyltransferase activity, transferring groups other than amino-acyl groups"/>
    <property type="evidence" value="ECO:0007669"/>
    <property type="project" value="InterPro"/>
</dbReference>
<evidence type="ECO:0000259" key="1">
    <source>
        <dbReference type="PROSITE" id="PS51186"/>
    </source>
</evidence>
<dbReference type="PROSITE" id="PS51186">
    <property type="entry name" value="GNAT"/>
    <property type="match status" value="1"/>
</dbReference>
<gene>
    <name evidence="2" type="ORF">E1263_05460</name>
</gene>
<dbReference type="InterPro" id="IPR000182">
    <property type="entry name" value="GNAT_dom"/>
</dbReference>
<name>A0A4R4ZVJ6_9ACTN</name>
<dbReference type="OrthoDB" id="3173333at2"/>
<organism evidence="2 3">
    <name type="scientific">Kribbella antibiotica</name>
    <dbReference type="NCBI Taxonomy" id="190195"/>
    <lineage>
        <taxon>Bacteria</taxon>
        <taxon>Bacillati</taxon>
        <taxon>Actinomycetota</taxon>
        <taxon>Actinomycetes</taxon>
        <taxon>Propionibacteriales</taxon>
        <taxon>Kribbellaceae</taxon>
        <taxon>Kribbella</taxon>
    </lineage>
</organism>
<reference evidence="2 3" key="1">
    <citation type="submission" date="2019-03" db="EMBL/GenBank/DDBJ databases">
        <title>Draft genome sequences of novel Actinobacteria.</title>
        <authorList>
            <person name="Sahin N."/>
            <person name="Ay H."/>
            <person name="Saygin H."/>
        </authorList>
    </citation>
    <scope>NUCLEOTIDE SEQUENCE [LARGE SCALE GENOMIC DNA]</scope>
    <source>
        <strain evidence="2 3">JCM 13523</strain>
    </source>
</reference>
<sequence>MKPEDKASAALIAGWVQGDPAGHRWILEYADPQSWTALFSSTRWGFVALDGQTPIGFADVELDQATRTAYFTYYVAPNWRGQGYSRPLLDAISGYLREQTDADKLQGSVEPQNVASSRALVAAGFNPIATDIDGLTSYVLKLDR</sequence>
<evidence type="ECO:0000313" key="2">
    <source>
        <dbReference type="EMBL" id="TDD62059.1"/>
    </source>
</evidence>